<dbReference type="InterPro" id="IPR050644">
    <property type="entry name" value="PG_Glycine_Bridge_Synth"/>
</dbReference>
<sequence>MLASAQILQRRLGPLLTCYLPRGPVWAEGMDDPVRARILREMLRSLPRALWLAAPESSADTAIFRSVGFRALMTPQYTAEFDLTRPVARMLADQHGKWRNRLRRAQSGGIEILSRRLDPLCDQPLLQQEAAQRRARGYAALPTGFVLAWARSAPGATRLFLARRGGENLAFMLFLLHPPIATYQIGWTGPQGRSLSAHHLLLWEAANWLAARGHTRLDLGLVDTSGAPGLARFKIGSGAKPRPIGPAMLRLAGPMRRIPHPSAGAGDLPLAFRSLCL</sequence>
<dbReference type="InterPro" id="IPR038740">
    <property type="entry name" value="BioF2-like_GNAT_dom"/>
</dbReference>
<dbReference type="AlphaFoldDB" id="A0A1X6YN21"/>
<organism evidence="2 3">
    <name type="scientific">Roseovarius halotolerans</name>
    <dbReference type="NCBI Taxonomy" id="505353"/>
    <lineage>
        <taxon>Bacteria</taxon>
        <taxon>Pseudomonadati</taxon>
        <taxon>Pseudomonadota</taxon>
        <taxon>Alphaproteobacteria</taxon>
        <taxon>Rhodobacterales</taxon>
        <taxon>Roseobacteraceae</taxon>
        <taxon>Roseovarius</taxon>
    </lineage>
</organism>
<dbReference type="Gene3D" id="3.40.630.30">
    <property type="match status" value="1"/>
</dbReference>
<dbReference type="InterPro" id="IPR016181">
    <property type="entry name" value="Acyl_CoA_acyltransferase"/>
</dbReference>
<dbReference type="PANTHER" id="PTHR36174:SF1">
    <property type="entry name" value="LIPID II:GLYCINE GLYCYLTRANSFERASE"/>
    <property type="match status" value="1"/>
</dbReference>
<keyword evidence="3" id="KW-1185">Reference proteome</keyword>
<dbReference type="SUPFAM" id="SSF55729">
    <property type="entry name" value="Acyl-CoA N-acyltransferases (Nat)"/>
    <property type="match status" value="1"/>
</dbReference>
<dbReference type="Proteomes" id="UP000193207">
    <property type="component" value="Unassembled WGS sequence"/>
</dbReference>
<dbReference type="Pfam" id="PF13480">
    <property type="entry name" value="Acetyltransf_6"/>
    <property type="match status" value="1"/>
</dbReference>
<reference evidence="2 3" key="1">
    <citation type="submission" date="2017-03" db="EMBL/GenBank/DDBJ databases">
        <authorList>
            <person name="Afonso C.L."/>
            <person name="Miller P.J."/>
            <person name="Scott M.A."/>
            <person name="Spackman E."/>
            <person name="Goraichik I."/>
            <person name="Dimitrov K.M."/>
            <person name="Suarez D.L."/>
            <person name="Swayne D.E."/>
        </authorList>
    </citation>
    <scope>NUCLEOTIDE SEQUENCE [LARGE SCALE GENOMIC DNA]</scope>
    <source>
        <strain evidence="2 3">CECT 8110</strain>
    </source>
</reference>
<evidence type="ECO:0000313" key="2">
    <source>
        <dbReference type="EMBL" id="SLN26352.1"/>
    </source>
</evidence>
<proteinExistence type="predicted"/>
<feature type="domain" description="BioF2-like acetyltransferase" evidence="1">
    <location>
        <begin position="98"/>
        <end position="221"/>
    </location>
</feature>
<dbReference type="EMBL" id="FWFU01000001">
    <property type="protein sequence ID" value="SLN26352.1"/>
    <property type="molecule type" value="Genomic_DNA"/>
</dbReference>
<evidence type="ECO:0000259" key="1">
    <source>
        <dbReference type="Pfam" id="PF13480"/>
    </source>
</evidence>
<gene>
    <name evidence="2" type="ORF">ROH8110_01213</name>
</gene>
<name>A0A1X6YN21_9RHOB</name>
<protein>
    <recommendedName>
        <fullName evidence="1">BioF2-like acetyltransferase domain-containing protein</fullName>
    </recommendedName>
</protein>
<dbReference type="PANTHER" id="PTHR36174">
    <property type="entry name" value="LIPID II:GLYCINE GLYCYLTRANSFERASE"/>
    <property type="match status" value="1"/>
</dbReference>
<accession>A0A1X6YN21</accession>
<evidence type="ECO:0000313" key="3">
    <source>
        <dbReference type="Proteomes" id="UP000193207"/>
    </source>
</evidence>